<dbReference type="AlphaFoldDB" id="A0A9Q1JU84"/>
<dbReference type="Proteomes" id="UP001153076">
    <property type="component" value="Unassembled WGS sequence"/>
</dbReference>
<proteinExistence type="predicted"/>
<sequence length="177" mass="19368">MAPAFLNDEDMDPLEAQSPAQETWPKSPLYEVRRSLADEGTQSNLETVQVEASGSGPENSVASRCTSAKPTSIRQVVVLMGITVGPVAMGEESKAGSGEEDRECLWYRREEERSCEAGGGAAVMEIVTVLFFYENKSVSVSGTDFWQKSYPLRSLTHQKVDTEVSGVALRIKYAHCL</sequence>
<reference evidence="2" key="1">
    <citation type="submission" date="2022-04" db="EMBL/GenBank/DDBJ databases">
        <title>Carnegiea gigantea Genome sequencing and assembly v2.</title>
        <authorList>
            <person name="Copetti D."/>
            <person name="Sanderson M.J."/>
            <person name="Burquez A."/>
            <person name="Wojciechowski M.F."/>
        </authorList>
    </citation>
    <scope>NUCLEOTIDE SEQUENCE</scope>
    <source>
        <strain evidence="2">SGP5-SGP5p</strain>
        <tissue evidence="2">Aerial part</tissue>
    </source>
</reference>
<name>A0A9Q1JU84_9CARY</name>
<keyword evidence="3" id="KW-1185">Reference proteome</keyword>
<evidence type="ECO:0000313" key="2">
    <source>
        <dbReference type="EMBL" id="KAJ8431153.1"/>
    </source>
</evidence>
<accession>A0A9Q1JU84</accession>
<feature type="compositionally biased region" description="Polar residues" evidence="1">
    <location>
        <begin position="40"/>
        <end position="67"/>
    </location>
</feature>
<evidence type="ECO:0000256" key="1">
    <source>
        <dbReference type="SAM" id="MobiDB-lite"/>
    </source>
</evidence>
<organism evidence="2 3">
    <name type="scientific">Carnegiea gigantea</name>
    <dbReference type="NCBI Taxonomy" id="171969"/>
    <lineage>
        <taxon>Eukaryota</taxon>
        <taxon>Viridiplantae</taxon>
        <taxon>Streptophyta</taxon>
        <taxon>Embryophyta</taxon>
        <taxon>Tracheophyta</taxon>
        <taxon>Spermatophyta</taxon>
        <taxon>Magnoliopsida</taxon>
        <taxon>eudicotyledons</taxon>
        <taxon>Gunneridae</taxon>
        <taxon>Pentapetalae</taxon>
        <taxon>Caryophyllales</taxon>
        <taxon>Cactineae</taxon>
        <taxon>Cactaceae</taxon>
        <taxon>Cactoideae</taxon>
        <taxon>Echinocereeae</taxon>
        <taxon>Carnegiea</taxon>
    </lineage>
</organism>
<evidence type="ECO:0000313" key="3">
    <source>
        <dbReference type="Proteomes" id="UP001153076"/>
    </source>
</evidence>
<gene>
    <name evidence="2" type="ORF">Cgig2_026750</name>
</gene>
<comment type="caution">
    <text evidence="2">The sequence shown here is derived from an EMBL/GenBank/DDBJ whole genome shotgun (WGS) entry which is preliminary data.</text>
</comment>
<protein>
    <submittedName>
        <fullName evidence="2">Uncharacterized protein</fullName>
    </submittedName>
</protein>
<feature type="region of interest" description="Disordered" evidence="1">
    <location>
        <begin position="1"/>
        <end position="67"/>
    </location>
</feature>
<dbReference type="EMBL" id="JAKOGI010000715">
    <property type="protein sequence ID" value="KAJ8431153.1"/>
    <property type="molecule type" value="Genomic_DNA"/>
</dbReference>